<keyword evidence="1" id="KW-0812">Transmembrane</keyword>
<dbReference type="AlphaFoldDB" id="A0A1B9ADQ5"/>
<reference evidence="3" key="1">
    <citation type="submission" date="2016-05" db="EMBL/GenBank/DDBJ databases">
        <authorList>
            <person name="Liu B."/>
            <person name="Wang J."/>
            <person name="Zhu Y."/>
            <person name="Liu G."/>
            <person name="Chen Q."/>
            <person name="Chen Z."/>
            <person name="Lan J."/>
            <person name="Che J."/>
            <person name="Ge C."/>
            <person name="Shi H."/>
            <person name="Pan Z."/>
            <person name="Liu X."/>
        </authorList>
    </citation>
    <scope>NUCLEOTIDE SEQUENCE [LARGE SCALE GENOMIC DNA]</scope>
    <source>
        <strain evidence="3">FJAT-27215</strain>
    </source>
</reference>
<gene>
    <name evidence="2" type="ORF">A8F95_14700</name>
</gene>
<feature type="transmembrane region" description="Helical" evidence="1">
    <location>
        <begin position="6"/>
        <end position="29"/>
    </location>
</feature>
<sequence>MNEIWLVITNCLMLSFFIGLAFWLLNFLFPKKHYDMVLGVILILSSIGTIFYSLNYIKGWG</sequence>
<keyword evidence="1" id="KW-0472">Membrane</keyword>
<organism evidence="2 3">
    <name type="scientific">Pseudobacillus wudalianchiensis</name>
    <dbReference type="NCBI Taxonomy" id="1743143"/>
    <lineage>
        <taxon>Bacteria</taxon>
        <taxon>Bacillati</taxon>
        <taxon>Bacillota</taxon>
        <taxon>Bacilli</taxon>
        <taxon>Bacillales</taxon>
        <taxon>Bacillaceae</taxon>
        <taxon>Pseudobacillus</taxon>
    </lineage>
</organism>
<dbReference type="Proteomes" id="UP000092578">
    <property type="component" value="Unassembled WGS sequence"/>
</dbReference>
<comment type="caution">
    <text evidence="2">The sequence shown here is derived from an EMBL/GenBank/DDBJ whole genome shotgun (WGS) entry which is preliminary data.</text>
</comment>
<evidence type="ECO:0000313" key="3">
    <source>
        <dbReference type="Proteomes" id="UP000092578"/>
    </source>
</evidence>
<dbReference type="EMBL" id="MAYT01000030">
    <property type="protein sequence ID" value="OCA81962.1"/>
    <property type="molecule type" value="Genomic_DNA"/>
</dbReference>
<evidence type="ECO:0000256" key="1">
    <source>
        <dbReference type="SAM" id="Phobius"/>
    </source>
</evidence>
<name>A0A1B9ADQ5_9BACI</name>
<keyword evidence="3" id="KW-1185">Reference proteome</keyword>
<evidence type="ECO:0000313" key="2">
    <source>
        <dbReference type="EMBL" id="OCA81962.1"/>
    </source>
</evidence>
<keyword evidence="1" id="KW-1133">Transmembrane helix</keyword>
<accession>A0A1B9ADQ5</accession>
<protein>
    <submittedName>
        <fullName evidence="2">Uncharacterized protein</fullName>
    </submittedName>
</protein>
<feature type="transmembrane region" description="Helical" evidence="1">
    <location>
        <begin position="36"/>
        <end position="57"/>
    </location>
</feature>
<dbReference type="RefSeq" id="WP_065411858.1">
    <property type="nucleotide sequence ID" value="NZ_MAYT01000030.1"/>
</dbReference>
<proteinExistence type="predicted"/>